<dbReference type="Proteomes" id="UP000507245">
    <property type="component" value="Unassembled WGS sequence"/>
</dbReference>
<reference evidence="2" key="1">
    <citation type="journal article" date="2020" name="Genome Biol.">
        <title>Gamete binning: chromosome-level and haplotype-resolved genome assembly enabled by high-throughput single-cell sequencing of gamete genomes.</title>
        <authorList>
            <person name="Campoy J.A."/>
            <person name="Sun H."/>
            <person name="Goel M."/>
            <person name="Jiao W.-B."/>
            <person name="Folz-Donahue K."/>
            <person name="Wang N."/>
            <person name="Rubio M."/>
            <person name="Liu C."/>
            <person name="Kukat C."/>
            <person name="Ruiz D."/>
            <person name="Huettel B."/>
            <person name="Schneeberger K."/>
        </authorList>
    </citation>
    <scope>NUCLEOTIDE SEQUENCE [LARGE SCALE GENOMIC DNA]</scope>
    <source>
        <strain evidence="2">cv. Rojo Pasion</strain>
    </source>
</reference>
<name>A0A6J5Y1N2_PRUAR</name>
<accession>A0A6J5Y1N2</accession>
<dbReference type="OrthoDB" id="1685340at2759"/>
<protein>
    <submittedName>
        <fullName evidence="1">Uncharacterized protein</fullName>
    </submittedName>
</protein>
<organism evidence="1 2">
    <name type="scientific">Prunus armeniaca</name>
    <name type="common">Apricot</name>
    <name type="synonym">Armeniaca vulgaris</name>
    <dbReference type="NCBI Taxonomy" id="36596"/>
    <lineage>
        <taxon>Eukaryota</taxon>
        <taxon>Viridiplantae</taxon>
        <taxon>Streptophyta</taxon>
        <taxon>Embryophyta</taxon>
        <taxon>Tracheophyta</taxon>
        <taxon>Spermatophyta</taxon>
        <taxon>Magnoliopsida</taxon>
        <taxon>eudicotyledons</taxon>
        <taxon>Gunneridae</taxon>
        <taxon>Pentapetalae</taxon>
        <taxon>rosids</taxon>
        <taxon>fabids</taxon>
        <taxon>Rosales</taxon>
        <taxon>Rosaceae</taxon>
        <taxon>Amygdaloideae</taxon>
        <taxon>Amygdaleae</taxon>
        <taxon>Prunus</taxon>
    </lineage>
</organism>
<evidence type="ECO:0000313" key="1">
    <source>
        <dbReference type="EMBL" id="CAB4319311.1"/>
    </source>
</evidence>
<sequence length="67" mass="7542">MASSHSVMGDVCKARERIHRRMVDRRLLSIPVSCRRVAVRGGATFRPEVALAPPMFSKFSPIKAIKY</sequence>
<dbReference type="AlphaFoldDB" id="A0A6J5Y1N2"/>
<dbReference type="EMBL" id="CAEKKB010000007">
    <property type="protein sequence ID" value="CAB4319311.1"/>
    <property type="molecule type" value="Genomic_DNA"/>
</dbReference>
<proteinExistence type="predicted"/>
<keyword evidence="2" id="KW-1185">Reference proteome</keyword>
<evidence type="ECO:0000313" key="2">
    <source>
        <dbReference type="Proteomes" id="UP000507245"/>
    </source>
</evidence>
<gene>
    <name evidence="1" type="ORF">ORAREDHAP_LOCUS46502</name>
</gene>